<evidence type="ECO:0000313" key="1">
    <source>
        <dbReference type="EMBL" id="KAF8782353.1"/>
    </source>
</evidence>
<reference evidence="1" key="1">
    <citation type="journal article" date="2020" name="bioRxiv">
        <title>Chromosome-level reference genome of the European wasp spider Argiope bruennichi: a resource for studies on range expansion and evolutionary adaptation.</title>
        <authorList>
            <person name="Sheffer M.M."/>
            <person name="Hoppe A."/>
            <person name="Krehenwinkel H."/>
            <person name="Uhl G."/>
            <person name="Kuss A.W."/>
            <person name="Jensen L."/>
            <person name="Jensen C."/>
            <person name="Gillespie R.G."/>
            <person name="Hoff K.J."/>
            <person name="Prost S."/>
        </authorList>
    </citation>
    <scope>NUCLEOTIDE SEQUENCE</scope>
</reference>
<reference evidence="1" key="2">
    <citation type="submission" date="2020-06" db="EMBL/GenBank/DDBJ databases">
        <authorList>
            <person name="Sheffer M."/>
        </authorList>
    </citation>
    <scope>NUCLEOTIDE SEQUENCE</scope>
</reference>
<proteinExistence type="predicted"/>
<organism evidence="1 2">
    <name type="scientific">Argiope bruennichi</name>
    <name type="common">Wasp spider</name>
    <name type="synonym">Aranea bruennichi</name>
    <dbReference type="NCBI Taxonomy" id="94029"/>
    <lineage>
        <taxon>Eukaryota</taxon>
        <taxon>Metazoa</taxon>
        <taxon>Ecdysozoa</taxon>
        <taxon>Arthropoda</taxon>
        <taxon>Chelicerata</taxon>
        <taxon>Arachnida</taxon>
        <taxon>Araneae</taxon>
        <taxon>Araneomorphae</taxon>
        <taxon>Entelegynae</taxon>
        <taxon>Araneoidea</taxon>
        <taxon>Araneidae</taxon>
        <taxon>Argiope</taxon>
    </lineage>
</organism>
<dbReference type="AlphaFoldDB" id="A0A8T0EVL7"/>
<dbReference type="Proteomes" id="UP000807504">
    <property type="component" value="Unassembled WGS sequence"/>
</dbReference>
<accession>A0A8T0EVL7</accession>
<comment type="caution">
    <text evidence="1">The sequence shown here is derived from an EMBL/GenBank/DDBJ whole genome shotgun (WGS) entry which is preliminary data.</text>
</comment>
<name>A0A8T0EVL7_ARGBR</name>
<keyword evidence="2" id="KW-1185">Reference proteome</keyword>
<gene>
    <name evidence="1" type="ORF">HNY73_012649</name>
</gene>
<dbReference type="EMBL" id="JABXBU010001863">
    <property type="protein sequence ID" value="KAF8782353.1"/>
    <property type="molecule type" value="Genomic_DNA"/>
</dbReference>
<protein>
    <submittedName>
        <fullName evidence="1">Uncharacterized protein</fullName>
    </submittedName>
</protein>
<evidence type="ECO:0000313" key="2">
    <source>
        <dbReference type="Proteomes" id="UP000807504"/>
    </source>
</evidence>
<sequence>MHVGKIFNVDCLCGMCGNVKLWRLRLCGACGKCVNSGGCVCVVRAGNVSIVEAASVWCVGKLSIDMGGLCGACGKMCQYLEAAYCCVAECVNSGGVMLVRAGNVSRKWSALCGGAECSMCAAHCNGRDVACGDCVVWVLGNGVIVELRCVVRCGKCVNSGGCVCVNANFASRQTLVSSMYSSYNEIQADFFLSLVQKP</sequence>